<comment type="caution">
    <text evidence="4">The sequence shown here is derived from an EMBL/GenBank/DDBJ whole genome shotgun (WGS) entry which is preliminary data.</text>
</comment>
<reference evidence="5" key="1">
    <citation type="journal article" date="2019" name="Int. J. Syst. Evol. Microbiol.">
        <title>The Global Catalogue of Microorganisms (GCM) 10K type strain sequencing project: providing services to taxonomists for standard genome sequencing and annotation.</title>
        <authorList>
            <consortium name="The Broad Institute Genomics Platform"/>
            <consortium name="The Broad Institute Genome Sequencing Center for Infectious Disease"/>
            <person name="Wu L."/>
            <person name="Ma J."/>
        </authorList>
    </citation>
    <scope>NUCLEOTIDE SEQUENCE [LARGE SCALE GENOMIC DNA]</scope>
    <source>
        <strain evidence="5">CCUG 15531</strain>
    </source>
</reference>
<keyword evidence="3" id="KW-0472">Membrane</keyword>
<dbReference type="Pfam" id="PF07963">
    <property type="entry name" value="N_methyl"/>
    <property type="match status" value="1"/>
</dbReference>
<proteinExistence type="predicted"/>
<evidence type="ECO:0000256" key="2">
    <source>
        <dbReference type="ARBA" id="ARBA00023287"/>
    </source>
</evidence>
<dbReference type="SUPFAM" id="SSF54523">
    <property type="entry name" value="Pili subunits"/>
    <property type="match status" value="1"/>
</dbReference>
<dbReference type="RefSeq" id="WP_304217584.1">
    <property type="nucleotide sequence ID" value="NZ_JBHUEK010000031.1"/>
</dbReference>
<dbReference type="PANTHER" id="PTHR30093">
    <property type="entry name" value="GENERAL SECRETION PATHWAY PROTEIN G"/>
    <property type="match status" value="1"/>
</dbReference>
<gene>
    <name evidence="4" type="ORF">ACFSFW_20920</name>
</gene>
<dbReference type="EMBL" id="JBHUEK010000031">
    <property type="protein sequence ID" value="MFD1781122.1"/>
    <property type="molecule type" value="Genomic_DNA"/>
</dbReference>
<sequence>MFKKHLKNQKGLTLIELLAVIVILGIIAAIAIPAIGNVINNSRENAALADAQQIIDGAKLYVASTNSTGNREITKANLKDYVDKAEGFEKVTLTDGVYTIIGHTDANTAADARVANSSDGGLTEAEIQNALNTEKAGNANNEENEENAG</sequence>
<feature type="transmembrane region" description="Helical" evidence="3">
    <location>
        <begin position="12"/>
        <end position="35"/>
    </location>
</feature>
<dbReference type="Proteomes" id="UP001597227">
    <property type="component" value="Unassembled WGS sequence"/>
</dbReference>
<dbReference type="InterPro" id="IPR045584">
    <property type="entry name" value="Pilin-like"/>
</dbReference>
<dbReference type="PROSITE" id="PS00409">
    <property type="entry name" value="PROKAR_NTER_METHYL"/>
    <property type="match status" value="1"/>
</dbReference>
<evidence type="ECO:0000256" key="1">
    <source>
        <dbReference type="ARBA" id="ARBA00004241"/>
    </source>
</evidence>
<keyword evidence="3" id="KW-0812">Transmembrane</keyword>
<dbReference type="NCBIfam" id="TIGR02532">
    <property type="entry name" value="IV_pilin_GFxxxE"/>
    <property type="match status" value="1"/>
</dbReference>
<keyword evidence="3" id="KW-1133">Transmembrane helix</keyword>
<accession>A0ABW4MT23</accession>
<dbReference type="InterPro" id="IPR012902">
    <property type="entry name" value="N_methyl_site"/>
</dbReference>
<dbReference type="Gene3D" id="3.30.700.10">
    <property type="entry name" value="Glycoprotein, Type 4 Pilin"/>
    <property type="match status" value="1"/>
</dbReference>
<comment type="subcellular location">
    <subcellularLocation>
        <location evidence="1">Cell surface</location>
    </subcellularLocation>
</comment>
<evidence type="ECO:0000313" key="5">
    <source>
        <dbReference type="Proteomes" id="UP001597227"/>
    </source>
</evidence>
<keyword evidence="2" id="KW-0178">Competence</keyword>
<evidence type="ECO:0000256" key="3">
    <source>
        <dbReference type="SAM" id="Phobius"/>
    </source>
</evidence>
<organism evidence="4 5">
    <name type="scientific">Fredinandcohnia salidurans</name>
    <dbReference type="NCBI Taxonomy" id="2595041"/>
    <lineage>
        <taxon>Bacteria</taxon>
        <taxon>Bacillati</taxon>
        <taxon>Bacillota</taxon>
        <taxon>Bacilli</taxon>
        <taxon>Bacillales</taxon>
        <taxon>Bacillaceae</taxon>
        <taxon>Fredinandcohnia</taxon>
    </lineage>
</organism>
<protein>
    <submittedName>
        <fullName evidence="4">Prepilin-type N-terminal cleavage/methylation domain-containing protein</fullName>
    </submittedName>
</protein>
<keyword evidence="5" id="KW-1185">Reference proteome</keyword>
<evidence type="ECO:0000313" key="4">
    <source>
        <dbReference type="EMBL" id="MFD1781122.1"/>
    </source>
</evidence>
<name>A0ABW4MT23_9BACI</name>